<gene>
    <name evidence="1" type="ORF">ACJEBM_23345</name>
</gene>
<dbReference type="Proteomes" id="UP001622950">
    <property type="component" value="Unassembled WGS sequence"/>
</dbReference>
<sequence length="107" mass="11680">MKDEYDFSHASRGAVAPGKGKTRITIMLDDVVIEAARALAESEGYGYQTAINNTLRRALLTEHDKAGTGTVKHLKKGITGSDLKSLEKKLAQALSEIQRLMEPEARP</sequence>
<keyword evidence="2" id="KW-1185">Reference proteome</keyword>
<proteinExistence type="predicted"/>
<name>A0ACC7N0F1_9PSED</name>
<comment type="caution">
    <text evidence="1">The sequence shown here is derived from an EMBL/GenBank/DDBJ whole genome shotgun (WGS) entry which is preliminary data.</text>
</comment>
<evidence type="ECO:0000313" key="1">
    <source>
        <dbReference type="EMBL" id="MFK9083597.1"/>
    </source>
</evidence>
<evidence type="ECO:0000313" key="2">
    <source>
        <dbReference type="Proteomes" id="UP001622950"/>
    </source>
</evidence>
<protein>
    <submittedName>
        <fullName evidence="1">BrnA antitoxin family protein</fullName>
    </submittedName>
</protein>
<organism evidence="1 2">
    <name type="scientific">Pseudomonas neuropathica</name>
    <dbReference type="NCBI Taxonomy" id="2730425"/>
    <lineage>
        <taxon>Bacteria</taxon>
        <taxon>Pseudomonadati</taxon>
        <taxon>Pseudomonadota</taxon>
        <taxon>Gammaproteobacteria</taxon>
        <taxon>Pseudomonadales</taxon>
        <taxon>Pseudomonadaceae</taxon>
        <taxon>Pseudomonas</taxon>
    </lineage>
</organism>
<accession>A0ACC7N0F1</accession>
<reference evidence="1" key="1">
    <citation type="submission" date="2024-11" db="EMBL/GenBank/DDBJ databases">
        <authorList>
            <person name="Lucas J.A."/>
        </authorList>
    </citation>
    <scope>NUCLEOTIDE SEQUENCE</scope>
    <source>
        <strain evidence="1">Z 8.8</strain>
    </source>
</reference>
<dbReference type="EMBL" id="JBJHQE010000055">
    <property type="protein sequence ID" value="MFK9083597.1"/>
    <property type="molecule type" value="Genomic_DNA"/>
</dbReference>